<gene>
    <name evidence="2" type="ORF">GPL20_32990</name>
</gene>
<evidence type="ECO:0000313" key="2">
    <source>
        <dbReference type="EMBL" id="MVT77812.1"/>
    </source>
</evidence>
<sequence length="377" mass="40685">MSWRILVWSGLGCLALFATIGGTWLFMLPDQPSRGTAPAISREESAAMLAALKPPKRKRPLIAIIGINDMSETTDYLMPYGILARADVADVLTLVTQPGPVTLYPALKVQPHATIAEFDATHPDGADYVIVPAMSRDDDAVALQWIRSQAGKGAIVIGVCVGATVVANTGLLDGKRATTHWYSVRDLQKHAAIRYAADRRLVVDQGVATTTGITASMPMALTLIETIAGRAKAEAVARDIGLVEWDARHRSDAFQFTRPFALTAIANTLAFWNREQLGIALTPGIDEVSLALIADAWARTYRARPLTFAATAEAQPSRGGLRILPDRIAADWPAKQTLPAAVALPPAQALDQTLRAIDSRYGPRTADFVAMQLEYPR</sequence>
<keyword evidence="3" id="KW-1185">Reference proteome</keyword>
<dbReference type="PANTHER" id="PTHR43130">
    <property type="entry name" value="ARAC-FAMILY TRANSCRIPTIONAL REGULATOR"/>
    <property type="match status" value="1"/>
</dbReference>
<dbReference type="Proteomes" id="UP000449969">
    <property type="component" value="Unassembled WGS sequence"/>
</dbReference>
<evidence type="ECO:0000259" key="1">
    <source>
        <dbReference type="Pfam" id="PF01965"/>
    </source>
</evidence>
<protein>
    <submittedName>
        <fullName evidence="2">Transcriptional regulator</fullName>
    </submittedName>
</protein>
<dbReference type="GO" id="GO:0006355">
    <property type="term" value="P:regulation of DNA-templated transcription"/>
    <property type="evidence" value="ECO:0007669"/>
    <property type="project" value="TreeGrafter"/>
</dbReference>
<dbReference type="InterPro" id="IPR029062">
    <property type="entry name" value="Class_I_gatase-like"/>
</dbReference>
<dbReference type="EMBL" id="WQNE01000039">
    <property type="protein sequence ID" value="MVT77812.1"/>
    <property type="molecule type" value="Genomic_DNA"/>
</dbReference>
<evidence type="ECO:0000313" key="3">
    <source>
        <dbReference type="Proteomes" id="UP000449969"/>
    </source>
</evidence>
<dbReference type="InterPro" id="IPR002818">
    <property type="entry name" value="DJ-1/PfpI"/>
</dbReference>
<reference evidence="2 3" key="1">
    <citation type="submission" date="2019-12" db="EMBL/GenBank/DDBJ databases">
        <title>Draft genome sequences Bradyrhizobium cajani AMBPC1010, Bradyrhizobium pachyrhizi AMBPC1040 and Bradyrhizobium yuanmingense ALSPC3051, three plant growth promoting strains isolated from nodules of Cajanus cajan L. in Dominican Republic.</title>
        <authorList>
            <person name="Flores-Felix J.D."/>
            <person name="Araujo J."/>
            <person name="Diaz-Alcantara C."/>
            <person name="Gonzalez-Andres F."/>
            <person name="Velazquez E."/>
        </authorList>
    </citation>
    <scope>NUCLEOTIDE SEQUENCE [LARGE SCALE GENOMIC DNA]</scope>
    <source>
        <strain evidence="2 3">1010</strain>
    </source>
</reference>
<accession>A0A844TRF0</accession>
<proteinExistence type="predicted"/>
<dbReference type="RefSeq" id="WP_157335794.1">
    <property type="nucleotide sequence ID" value="NZ_JANADL010000003.1"/>
</dbReference>
<dbReference type="InterPro" id="IPR052158">
    <property type="entry name" value="INH-QAR"/>
</dbReference>
<dbReference type="PANTHER" id="PTHR43130:SF2">
    <property type="entry name" value="DJ-1_PFPI DOMAIN-CONTAINING PROTEIN"/>
    <property type="match status" value="1"/>
</dbReference>
<feature type="domain" description="DJ-1/PfpI" evidence="1">
    <location>
        <begin position="65"/>
        <end position="225"/>
    </location>
</feature>
<dbReference type="Gene3D" id="3.40.50.880">
    <property type="match status" value="1"/>
</dbReference>
<organism evidence="2 3">
    <name type="scientific">Bradyrhizobium cajani</name>
    <dbReference type="NCBI Taxonomy" id="1928661"/>
    <lineage>
        <taxon>Bacteria</taxon>
        <taxon>Pseudomonadati</taxon>
        <taxon>Pseudomonadota</taxon>
        <taxon>Alphaproteobacteria</taxon>
        <taxon>Hyphomicrobiales</taxon>
        <taxon>Nitrobacteraceae</taxon>
        <taxon>Bradyrhizobium</taxon>
    </lineage>
</organism>
<name>A0A844TRF0_9BRAD</name>
<dbReference type="Pfam" id="PF01965">
    <property type="entry name" value="DJ-1_PfpI"/>
    <property type="match status" value="1"/>
</dbReference>
<dbReference type="OrthoDB" id="9793422at2"/>
<dbReference type="AlphaFoldDB" id="A0A844TRF0"/>
<comment type="caution">
    <text evidence="2">The sequence shown here is derived from an EMBL/GenBank/DDBJ whole genome shotgun (WGS) entry which is preliminary data.</text>
</comment>
<dbReference type="SUPFAM" id="SSF52317">
    <property type="entry name" value="Class I glutamine amidotransferase-like"/>
    <property type="match status" value="1"/>
</dbReference>